<comment type="subcellular location">
    <subcellularLocation>
        <location evidence="1">Membrane</location>
        <topology evidence="1">Multi-pass membrane protein</topology>
    </subcellularLocation>
</comment>
<dbReference type="Gene3D" id="1.10.357.140">
    <property type="entry name" value="UbiA prenyltransferase"/>
    <property type="match status" value="1"/>
</dbReference>
<dbReference type="Pfam" id="PF01040">
    <property type="entry name" value="UbiA"/>
    <property type="match status" value="1"/>
</dbReference>
<keyword evidence="3 7" id="KW-0812">Transmembrane</keyword>
<dbReference type="InterPro" id="IPR023214">
    <property type="entry name" value="HAD_sf"/>
</dbReference>
<organism evidence="8 9">
    <name type="scientific">Pantoea cypripedii</name>
    <name type="common">Pectobacterium cypripedii</name>
    <name type="synonym">Erwinia cypripedii</name>
    <dbReference type="NCBI Taxonomy" id="55209"/>
    <lineage>
        <taxon>Bacteria</taxon>
        <taxon>Pseudomonadati</taxon>
        <taxon>Pseudomonadota</taxon>
        <taxon>Gammaproteobacteria</taxon>
        <taxon>Enterobacterales</taxon>
        <taxon>Erwiniaceae</taxon>
        <taxon>Pantoea</taxon>
    </lineage>
</organism>
<evidence type="ECO:0000313" key="8">
    <source>
        <dbReference type="EMBL" id="ORM94545.1"/>
    </source>
</evidence>
<dbReference type="PANTHER" id="PTHR11048:SF5">
    <property type="entry name" value="DECAPRENYL-PHOSPHATE PHOSPHORIBOSYLTRANSFERASE"/>
    <property type="match status" value="1"/>
</dbReference>
<evidence type="ECO:0000256" key="2">
    <source>
        <dbReference type="ARBA" id="ARBA00022475"/>
    </source>
</evidence>
<dbReference type="GO" id="GO:0005886">
    <property type="term" value="C:plasma membrane"/>
    <property type="evidence" value="ECO:0007669"/>
    <property type="project" value="TreeGrafter"/>
</dbReference>
<evidence type="ECO:0000256" key="3">
    <source>
        <dbReference type="ARBA" id="ARBA00022692"/>
    </source>
</evidence>
<dbReference type="Pfam" id="PF12710">
    <property type="entry name" value="HAD"/>
    <property type="match status" value="1"/>
</dbReference>
<evidence type="ECO:0000256" key="5">
    <source>
        <dbReference type="ARBA" id="ARBA00022989"/>
    </source>
</evidence>
<dbReference type="OrthoDB" id="9803632at2"/>
<evidence type="ECO:0000256" key="6">
    <source>
        <dbReference type="ARBA" id="ARBA00023136"/>
    </source>
</evidence>
<keyword evidence="6 7" id="KW-0472">Membrane</keyword>
<dbReference type="Proteomes" id="UP000193749">
    <property type="component" value="Unassembled WGS sequence"/>
</dbReference>
<dbReference type="NCBIfam" id="NF006088">
    <property type="entry name" value="PRK08238.1"/>
    <property type="match status" value="1"/>
</dbReference>
<feature type="transmembrane region" description="Helical" evidence="7">
    <location>
        <begin position="419"/>
        <end position="436"/>
    </location>
</feature>
<reference evidence="8 9" key="1">
    <citation type="journal article" date="2017" name="Antonie Van Leeuwenhoek">
        <title>Phylogenomic resolution of the bacterial genus Pantoea and its relationship with Erwinia and Tatumella.</title>
        <authorList>
            <person name="Palmer M."/>
            <person name="Steenkamp E.T."/>
            <person name="Coetzee M.P."/>
            <person name="Chan W.Y."/>
            <person name="van Zyl E."/>
            <person name="De Maayer P."/>
            <person name="Coutinho T.A."/>
            <person name="Blom J."/>
            <person name="Smits T.H."/>
            <person name="Duffy B."/>
            <person name="Venter S.N."/>
        </authorList>
    </citation>
    <scope>NUCLEOTIDE SEQUENCE [LARGE SCALE GENOMIC DNA]</scope>
    <source>
        <strain evidence="8 9">LMG 2657</strain>
    </source>
</reference>
<dbReference type="InterPro" id="IPR039653">
    <property type="entry name" value="Prenyltransferase"/>
</dbReference>
<dbReference type="InterPro" id="IPR036412">
    <property type="entry name" value="HAD-like_sf"/>
</dbReference>
<proteinExistence type="predicted"/>
<feature type="transmembrane region" description="Helical" evidence="7">
    <location>
        <begin position="456"/>
        <end position="475"/>
    </location>
</feature>
<dbReference type="SUPFAM" id="SSF56784">
    <property type="entry name" value="HAD-like"/>
    <property type="match status" value="1"/>
</dbReference>
<dbReference type="GO" id="GO:0046872">
    <property type="term" value="F:metal ion binding"/>
    <property type="evidence" value="ECO:0007669"/>
    <property type="project" value="UniProtKB-KW"/>
</dbReference>
<dbReference type="GO" id="GO:0016765">
    <property type="term" value="F:transferase activity, transferring alkyl or aryl (other than methyl) groups"/>
    <property type="evidence" value="ECO:0007669"/>
    <property type="project" value="InterPro"/>
</dbReference>
<feature type="transmembrane region" description="Helical" evidence="7">
    <location>
        <begin position="258"/>
        <end position="284"/>
    </location>
</feature>
<dbReference type="Gene3D" id="3.40.50.1000">
    <property type="entry name" value="HAD superfamily/HAD-like"/>
    <property type="match status" value="1"/>
</dbReference>
<feature type="transmembrane region" description="Helical" evidence="7">
    <location>
        <begin position="218"/>
        <end position="238"/>
    </location>
</feature>
<evidence type="ECO:0000313" key="9">
    <source>
        <dbReference type="Proteomes" id="UP000193749"/>
    </source>
</evidence>
<dbReference type="STRING" id="55209.HA50_14765"/>
<dbReference type="EMBL" id="MLJI01000001">
    <property type="protein sequence ID" value="ORM94545.1"/>
    <property type="molecule type" value="Genomic_DNA"/>
</dbReference>
<comment type="caution">
    <text evidence="8">The sequence shown here is derived from an EMBL/GenBank/DDBJ whole genome shotgun (WGS) entry which is preliminary data.</text>
</comment>
<keyword evidence="5 7" id="KW-1133">Transmembrane helix</keyword>
<dbReference type="PANTHER" id="PTHR11048">
    <property type="entry name" value="PRENYLTRANSFERASES"/>
    <property type="match status" value="1"/>
</dbReference>
<dbReference type="AlphaFoldDB" id="A0A1X1EXP5"/>
<keyword evidence="9" id="KW-1185">Reference proteome</keyword>
<feature type="transmembrane region" description="Helical" evidence="7">
    <location>
        <begin position="290"/>
        <end position="307"/>
    </location>
</feature>
<protein>
    <recommendedName>
        <fullName evidence="10">4-hydroxybenzoate polyprenyltransferase</fullName>
    </recommendedName>
</protein>
<evidence type="ECO:0000256" key="7">
    <source>
        <dbReference type="SAM" id="Phobius"/>
    </source>
</evidence>
<gene>
    <name evidence="8" type="ORF">HA50_14765</name>
</gene>
<keyword evidence="4" id="KW-0479">Metal-binding</keyword>
<sequence length="477" mass="53275">MSEKPLVVDLDGTLIHSDMLHESALRVFRDSPFETLRIPFLLKKGKACLKQHLASQTEFDPKTLPYNEELLEWLRQQRAEGRYLVLCTASDKSIADRIAGHLNIFDEVIASDGISNIEGKHKAAALVQRFQQHGYDYAGNSSADLAVWSQAHKAIVVNGSDDLIKKARDISTVDRVFPKREIGFSAWRRVLRIHQWLKNLLLLVPLFAAHDVSNGAAWVSLMFAFIAFSLCASTVYIANDLLDLDSDRLHPRKRNRPFASGLVPAWKGVLLAPLLLIISLTVAVLVGKQFLCWLLFYFALTCAYSWVLKRLMLIDCLTLAMLYTLRIVAGAAAVGHELSFWLLAFSVFLFLSLAFVKRYAELEVQLLSGKEKIHGRGYHTPDAPLIQTMGIVAGYASVLVLALYLNSDAVLKLYAAPELIWGAVPVMLFWVSWMWMQAHRGKMHDDPLVFAVKDRASLSAGIIFAAILVAGTVGISW</sequence>
<feature type="transmembrane region" description="Helical" evidence="7">
    <location>
        <begin position="385"/>
        <end position="407"/>
    </location>
</feature>
<keyword evidence="2" id="KW-1003">Cell membrane</keyword>
<accession>A0A1X1EXP5</accession>
<name>A0A1X1EXP5_PANCY</name>
<evidence type="ECO:0000256" key="4">
    <source>
        <dbReference type="ARBA" id="ARBA00022723"/>
    </source>
</evidence>
<evidence type="ECO:0000256" key="1">
    <source>
        <dbReference type="ARBA" id="ARBA00004141"/>
    </source>
</evidence>
<dbReference type="RefSeq" id="WP_084876368.1">
    <property type="nucleotide sequence ID" value="NZ_JAGGMY010000001.1"/>
</dbReference>
<dbReference type="InterPro" id="IPR000537">
    <property type="entry name" value="UbiA_prenyltransferase"/>
</dbReference>
<dbReference type="CDD" id="cd13963">
    <property type="entry name" value="PT_UbiA_2"/>
    <property type="match status" value="1"/>
</dbReference>
<dbReference type="GO" id="GO:0009247">
    <property type="term" value="P:glycolipid biosynthetic process"/>
    <property type="evidence" value="ECO:0007669"/>
    <property type="project" value="TreeGrafter"/>
</dbReference>
<dbReference type="InterPro" id="IPR044878">
    <property type="entry name" value="UbiA_sf"/>
</dbReference>
<evidence type="ECO:0008006" key="10">
    <source>
        <dbReference type="Google" id="ProtNLM"/>
    </source>
</evidence>